<keyword evidence="4" id="KW-1185">Reference proteome</keyword>
<proteinExistence type="predicted"/>
<keyword evidence="2" id="KW-0732">Signal</keyword>
<dbReference type="Pfam" id="PF06476">
    <property type="entry name" value="DUF1090"/>
    <property type="match status" value="1"/>
</dbReference>
<gene>
    <name evidence="3" type="ORF">GEV37_01120</name>
</gene>
<evidence type="ECO:0000256" key="2">
    <source>
        <dbReference type="SAM" id="SignalP"/>
    </source>
</evidence>
<organism evidence="3 4">
    <name type="scientific">Vreelandella malpeensis</name>
    <dbReference type="NCBI Taxonomy" id="1172368"/>
    <lineage>
        <taxon>Bacteria</taxon>
        <taxon>Pseudomonadati</taxon>
        <taxon>Pseudomonadota</taxon>
        <taxon>Gammaproteobacteria</taxon>
        <taxon>Oceanospirillales</taxon>
        <taxon>Halomonadaceae</taxon>
        <taxon>Vreelandella</taxon>
    </lineage>
</organism>
<dbReference type="InterPro" id="IPR009468">
    <property type="entry name" value="DUF1090"/>
</dbReference>
<dbReference type="RefSeq" id="WP_227388328.1">
    <property type="nucleotide sequence ID" value="NZ_JBHSCJ010000003.1"/>
</dbReference>
<dbReference type="EMBL" id="WHVL01000001">
    <property type="protein sequence ID" value="MCB8887730.1"/>
    <property type="molecule type" value="Genomic_DNA"/>
</dbReference>
<comment type="caution">
    <text evidence="3">The sequence shown here is derived from an EMBL/GenBank/DDBJ whole genome shotgun (WGS) entry which is preliminary data.</text>
</comment>
<evidence type="ECO:0000313" key="3">
    <source>
        <dbReference type="EMBL" id="MCB8887730.1"/>
    </source>
</evidence>
<feature type="chain" id="PRO_5045050680" evidence="2">
    <location>
        <begin position="26"/>
        <end position="136"/>
    </location>
</feature>
<name>A0ABS8DNK7_9GAMM</name>
<feature type="signal peptide" evidence="2">
    <location>
        <begin position="1"/>
        <end position="25"/>
    </location>
</feature>
<evidence type="ECO:0000313" key="4">
    <source>
        <dbReference type="Proteomes" id="UP001319882"/>
    </source>
</evidence>
<dbReference type="Proteomes" id="UP001319882">
    <property type="component" value="Unassembled WGS sequence"/>
</dbReference>
<evidence type="ECO:0000256" key="1">
    <source>
        <dbReference type="SAM" id="Coils"/>
    </source>
</evidence>
<protein>
    <submittedName>
        <fullName evidence="3">DUF1090 domain-containing protein</fullName>
    </submittedName>
</protein>
<accession>A0ABS8DNK7</accession>
<reference evidence="3 4" key="1">
    <citation type="journal article" date="2021" name="Sci. Rep.">
        <title>Genome analysis of a halophilic bacterium Halomonas malpeensis YU-PRIM-29(T) reveals its exopolysaccharide and pigment producing capabilities.</title>
        <authorList>
            <person name="Athmika"/>
            <person name="Ghate S.D."/>
            <person name="Arun A.B."/>
            <person name="Rao S.S."/>
            <person name="Kumar S.T.A."/>
            <person name="Kandiyil M.K."/>
            <person name="Saptami K."/>
            <person name="Rekha P.D."/>
        </authorList>
    </citation>
    <scope>NUCLEOTIDE SEQUENCE [LARGE SCALE GENOMIC DNA]</scope>
    <source>
        <strain evidence="4">prim 29</strain>
    </source>
</reference>
<feature type="coiled-coil region" evidence="1">
    <location>
        <begin position="77"/>
        <end position="133"/>
    </location>
</feature>
<keyword evidence="1" id="KW-0175">Coiled coil</keyword>
<sequence>MKHRGSTLKALLLVSTSALPLMASADDALCEQKAAEVRAQREHAQAQGNAHRVEGLERALAAIEQDCSNESVLEDAREDVRERLADVQTRQAEFEQAMQSGDESDVRKRRLKLEEATLELEEDTEALNALTRQVEP</sequence>